<feature type="transmembrane region" description="Helical" evidence="7">
    <location>
        <begin position="35"/>
        <end position="52"/>
    </location>
</feature>
<dbReference type="PANTHER" id="PTHR48086:SF8">
    <property type="entry name" value="MONOCARBOXYLIC ACID PERMEASE"/>
    <property type="match status" value="1"/>
</dbReference>
<dbReference type="PROSITE" id="PS50283">
    <property type="entry name" value="NA_SOLUT_SYMP_3"/>
    <property type="match status" value="1"/>
</dbReference>
<dbReference type="InterPro" id="IPR050277">
    <property type="entry name" value="Sodium:Solute_Symporter"/>
</dbReference>
<reference evidence="8" key="1">
    <citation type="journal article" date="2014" name="Int. J. Syst. Evol. Microbiol.">
        <title>Complete genome sequence of Corynebacterium casei LMG S-19264T (=DSM 44701T), isolated from a smear-ripened cheese.</title>
        <authorList>
            <consortium name="US DOE Joint Genome Institute (JGI-PGF)"/>
            <person name="Walter F."/>
            <person name="Albersmeier A."/>
            <person name="Kalinowski J."/>
            <person name="Ruckert C."/>
        </authorList>
    </citation>
    <scope>NUCLEOTIDE SEQUENCE</scope>
    <source>
        <strain evidence="8">JCM 13583</strain>
    </source>
</reference>
<evidence type="ECO:0000256" key="3">
    <source>
        <dbReference type="ARBA" id="ARBA00022448"/>
    </source>
</evidence>
<sequence>MVTEIALFISFVVLAAFTIWSELRGAALTAVMKDALILSSVVVVVIAVPLSIHGRFATAFSSANSYHASSGLMKLGVETLPPKLINACISPFVLSALTLYFYPHAINGVLCSKDVKTVRLSSAILPMYGVCLFLLTLFGVLIFAVPSALHLFLSTKNGALVVPALMWYTMPSWFVGFTLLGIFIGGSYRPLSWQYPSQTSL</sequence>
<dbReference type="AlphaFoldDB" id="A0AA37BRL5"/>
<dbReference type="InterPro" id="IPR001734">
    <property type="entry name" value="Na/solute_symporter"/>
</dbReference>
<feature type="transmembrane region" description="Helical" evidence="7">
    <location>
        <begin position="84"/>
        <end position="102"/>
    </location>
</feature>
<evidence type="ECO:0000256" key="7">
    <source>
        <dbReference type="SAM" id="Phobius"/>
    </source>
</evidence>
<evidence type="ECO:0000256" key="2">
    <source>
        <dbReference type="ARBA" id="ARBA00006434"/>
    </source>
</evidence>
<comment type="caution">
    <text evidence="8">The sequence shown here is derived from an EMBL/GenBank/DDBJ whole genome shotgun (WGS) entry which is preliminary data.</text>
</comment>
<keyword evidence="6 7" id="KW-0472">Membrane</keyword>
<evidence type="ECO:0000313" key="8">
    <source>
        <dbReference type="EMBL" id="GGM75202.1"/>
    </source>
</evidence>
<name>A0AA37BRL5_9ARCH</name>
<evidence type="ECO:0000256" key="6">
    <source>
        <dbReference type="ARBA" id="ARBA00023136"/>
    </source>
</evidence>
<dbReference type="Gene3D" id="1.20.1730.10">
    <property type="entry name" value="Sodium/glucose cotransporter"/>
    <property type="match status" value="1"/>
</dbReference>
<keyword evidence="9" id="KW-1185">Reference proteome</keyword>
<gene>
    <name evidence="8" type="ORF">GCM10007108_11410</name>
</gene>
<evidence type="ECO:0000256" key="5">
    <source>
        <dbReference type="ARBA" id="ARBA00022989"/>
    </source>
</evidence>
<keyword evidence="4 7" id="KW-0812">Transmembrane</keyword>
<organism evidence="8 9">
    <name type="scientific">Thermogymnomonas acidicola</name>
    <dbReference type="NCBI Taxonomy" id="399579"/>
    <lineage>
        <taxon>Archaea</taxon>
        <taxon>Methanobacteriati</taxon>
        <taxon>Thermoplasmatota</taxon>
        <taxon>Thermoplasmata</taxon>
        <taxon>Thermoplasmatales</taxon>
        <taxon>Thermogymnomonas</taxon>
    </lineage>
</organism>
<comment type="subcellular location">
    <subcellularLocation>
        <location evidence="1">Membrane</location>
        <topology evidence="1">Multi-pass membrane protein</topology>
    </subcellularLocation>
</comment>
<dbReference type="InterPro" id="IPR038377">
    <property type="entry name" value="Na/Glc_symporter_sf"/>
</dbReference>
<dbReference type="GO" id="GO:0005886">
    <property type="term" value="C:plasma membrane"/>
    <property type="evidence" value="ECO:0007669"/>
    <property type="project" value="TreeGrafter"/>
</dbReference>
<feature type="transmembrane region" description="Helical" evidence="7">
    <location>
        <begin position="6"/>
        <end position="23"/>
    </location>
</feature>
<keyword evidence="5 7" id="KW-1133">Transmembrane helix</keyword>
<dbReference type="EMBL" id="BMNY01000001">
    <property type="protein sequence ID" value="GGM75202.1"/>
    <property type="molecule type" value="Genomic_DNA"/>
</dbReference>
<dbReference type="RefSeq" id="WP_188681045.1">
    <property type="nucleotide sequence ID" value="NZ_BMNY01000001.1"/>
</dbReference>
<feature type="transmembrane region" description="Helical" evidence="7">
    <location>
        <begin position="165"/>
        <end position="188"/>
    </location>
</feature>
<dbReference type="Proteomes" id="UP000632195">
    <property type="component" value="Unassembled WGS sequence"/>
</dbReference>
<reference evidence="8" key="2">
    <citation type="submission" date="2022-09" db="EMBL/GenBank/DDBJ databases">
        <authorList>
            <person name="Sun Q."/>
            <person name="Ohkuma M."/>
        </authorList>
    </citation>
    <scope>NUCLEOTIDE SEQUENCE</scope>
    <source>
        <strain evidence="8">JCM 13583</strain>
    </source>
</reference>
<comment type="similarity">
    <text evidence="2">Belongs to the sodium:solute symporter (SSF) (TC 2.A.21) family.</text>
</comment>
<accession>A0AA37BRL5</accession>
<evidence type="ECO:0000313" key="9">
    <source>
        <dbReference type="Proteomes" id="UP000632195"/>
    </source>
</evidence>
<proteinExistence type="inferred from homology"/>
<evidence type="ECO:0000256" key="4">
    <source>
        <dbReference type="ARBA" id="ARBA00022692"/>
    </source>
</evidence>
<keyword evidence="3" id="KW-0813">Transport</keyword>
<protein>
    <submittedName>
        <fullName evidence="8">Uncharacterized protein</fullName>
    </submittedName>
</protein>
<dbReference type="PANTHER" id="PTHR48086">
    <property type="entry name" value="SODIUM/PROLINE SYMPORTER-RELATED"/>
    <property type="match status" value="1"/>
</dbReference>
<dbReference type="GO" id="GO:0022857">
    <property type="term" value="F:transmembrane transporter activity"/>
    <property type="evidence" value="ECO:0007669"/>
    <property type="project" value="InterPro"/>
</dbReference>
<feature type="transmembrane region" description="Helical" evidence="7">
    <location>
        <begin position="123"/>
        <end position="145"/>
    </location>
</feature>
<evidence type="ECO:0000256" key="1">
    <source>
        <dbReference type="ARBA" id="ARBA00004141"/>
    </source>
</evidence>